<evidence type="ECO:0000313" key="7">
    <source>
        <dbReference type="Proteomes" id="UP001378592"/>
    </source>
</evidence>
<gene>
    <name evidence="6" type="ORF">R5R35_014097</name>
</gene>
<feature type="compositionally biased region" description="Low complexity" evidence="4">
    <location>
        <begin position="253"/>
        <end position="281"/>
    </location>
</feature>
<name>A0AAN9ZE95_9ORTH</name>
<feature type="signal peptide" evidence="5">
    <location>
        <begin position="1"/>
        <end position="22"/>
    </location>
</feature>
<proteinExistence type="predicted"/>
<feature type="chain" id="PRO_5042935776" evidence="5">
    <location>
        <begin position="23"/>
        <end position="840"/>
    </location>
</feature>
<dbReference type="PANTHER" id="PTHR24373">
    <property type="entry name" value="SLIT RELATED LEUCINE-RICH REPEAT NEURONAL PROTEIN"/>
    <property type="match status" value="1"/>
</dbReference>
<dbReference type="SMART" id="SM00369">
    <property type="entry name" value="LRR_TYP"/>
    <property type="match status" value="12"/>
</dbReference>
<evidence type="ECO:0000256" key="1">
    <source>
        <dbReference type="ARBA" id="ARBA00022614"/>
    </source>
</evidence>
<sequence length="840" mass="93175">MSAWASVLAAACAAALCTAAAADGVNSHKPQRVQLPAPFLPLAMTPEHLQVTSTPQTPTPPGSNIQPQSDLSSDLPHRPPSQPPSKLPAQPPQELPKQPECELPTLLRKEPPTRPAQKLVVQPSSGFPTQPLQASPTTTLPDRPPQPTMHLQTPPEINTQLLRQSSTQTALELPEKQLQESTQQFLELPRDLSTELPIQSPLELSTMQPPDLPNSPSLSPSQHPGRTFRPYMPSLPQPTIQEASEKPLQSSHSPPELSTQSPSTSSTQRSPHSSQRPPKSSTQQAPKSLPQPTWQSSKRTPSLQFTPLSSPQPLPQTLDSGKKCNCFHELPEWRWLDCSSRNRSIIQADDLCDEFATHVNLSHNRFLSLPENLGENVRSVNLSHNLLTTIPRSPPLHPKTRTLDLSFNRITNSSDELRDMLYMSSLYVQGNRLQSLDFLPSPCALNVLLASHNQLRSLEGPLFFCVLAVEIDLSWNQLNELSKNVIRNLYYLRTLHLVHSGLTNIPPGVFGVSLYLRYVDLSQNKLTTLPSRAFDGGFIETILLDKNKISSLPNDTFSKRYSYSIKKISLAQNKLKTIPEGLFSELDSLEHLNVNQNYFRYLPNGIFDGLNLTEIGLRLNLLDNLPPRLFSGLKNLKRIDLGGNQLASVPDDLLSGLSDLKLLDVSDNLLTTVPSGLFNGVKSIEVLDLSFNQLSTFSGSQLEGLHHVEWLYLKGNQLKELPVFDAKWPQVVRFHVEKNHIEELSEAAVRSWLGDGSRARRVSLGGRQWLRSVASLRWVVGDPHATAIVNVADCRCGFVNRGRAHLFFCASVSCPADAANWVDAASRTATSTRRRRHTDS</sequence>
<reference evidence="6 7" key="1">
    <citation type="submission" date="2024-03" db="EMBL/GenBank/DDBJ databases">
        <title>The genome assembly and annotation of the cricket Gryllus longicercus Weissman &amp; Gray.</title>
        <authorList>
            <person name="Szrajer S."/>
            <person name="Gray D."/>
            <person name="Ylla G."/>
        </authorList>
    </citation>
    <scope>NUCLEOTIDE SEQUENCE [LARGE SCALE GENOMIC DNA]</scope>
    <source>
        <strain evidence="6">DAG 2021-001</strain>
        <tissue evidence="6">Whole body minus gut</tissue>
    </source>
</reference>
<feature type="compositionally biased region" description="Polar residues" evidence="4">
    <location>
        <begin position="237"/>
        <end position="252"/>
    </location>
</feature>
<dbReference type="Gene3D" id="3.80.10.10">
    <property type="entry name" value="Ribonuclease Inhibitor"/>
    <property type="match status" value="4"/>
</dbReference>
<evidence type="ECO:0000256" key="2">
    <source>
        <dbReference type="ARBA" id="ARBA00022729"/>
    </source>
</evidence>
<dbReference type="FunFam" id="3.80.10.10:FF:001164">
    <property type="entry name" value="GH01279p"/>
    <property type="match status" value="1"/>
</dbReference>
<dbReference type="Pfam" id="PF13855">
    <property type="entry name" value="LRR_8"/>
    <property type="match status" value="3"/>
</dbReference>
<dbReference type="SMART" id="SM00365">
    <property type="entry name" value="LRR_SD22"/>
    <property type="match status" value="2"/>
</dbReference>
<evidence type="ECO:0000256" key="4">
    <source>
        <dbReference type="SAM" id="MobiDB-lite"/>
    </source>
</evidence>
<keyword evidence="2 5" id="KW-0732">Signal</keyword>
<organism evidence="6 7">
    <name type="scientific">Gryllus longicercus</name>
    <dbReference type="NCBI Taxonomy" id="2509291"/>
    <lineage>
        <taxon>Eukaryota</taxon>
        <taxon>Metazoa</taxon>
        <taxon>Ecdysozoa</taxon>
        <taxon>Arthropoda</taxon>
        <taxon>Hexapoda</taxon>
        <taxon>Insecta</taxon>
        <taxon>Pterygota</taxon>
        <taxon>Neoptera</taxon>
        <taxon>Polyneoptera</taxon>
        <taxon>Orthoptera</taxon>
        <taxon>Ensifera</taxon>
        <taxon>Gryllidea</taxon>
        <taxon>Grylloidea</taxon>
        <taxon>Gryllidae</taxon>
        <taxon>Gryllinae</taxon>
        <taxon>Gryllus</taxon>
    </lineage>
</organism>
<dbReference type="Proteomes" id="UP001378592">
    <property type="component" value="Unassembled WGS sequence"/>
</dbReference>
<dbReference type="InterPro" id="IPR050328">
    <property type="entry name" value="Dev_Immune_Receptor"/>
</dbReference>
<feature type="compositionally biased region" description="Polar residues" evidence="4">
    <location>
        <begin position="122"/>
        <end position="140"/>
    </location>
</feature>
<keyword evidence="7" id="KW-1185">Reference proteome</keyword>
<feature type="region of interest" description="Disordered" evidence="4">
    <location>
        <begin position="50"/>
        <end position="316"/>
    </location>
</feature>
<feature type="compositionally biased region" description="Pro residues" evidence="4">
    <location>
        <begin position="78"/>
        <end position="94"/>
    </location>
</feature>
<dbReference type="InterPro" id="IPR001611">
    <property type="entry name" value="Leu-rich_rpt"/>
</dbReference>
<dbReference type="EMBL" id="JAZDUA010000047">
    <property type="protein sequence ID" value="KAK7871034.1"/>
    <property type="molecule type" value="Genomic_DNA"/>
</dbReference>
<evidence type="ECO:0000313" key="6">
    <source>
        <dbReference type="EMBL" id="KAK7871034.1"/>
    </source>
</evidence>
<feature type="compositionally biased region" description="Polar residues" evidence="4">
    <location>
        <begin position="149"/>
        <end position="170"/>
    </location>
</feature>
<dbReference type="SMART" id="SM00364">
    <property type="entry name" value="LRR_BAC"/>
    <property type="match status" value="7"/>
</dbReference>
<dbReference type="InterPro" id="IPR003591">
    <property type="entry name" value="Leu-rich_rpt_typical-subtyp"/>
</dbReference>
<evidence type="ECO:0000256" key="3">
    <source>
        <dbReference type="ARBA" id="ARBA00022737"/>
    </source>
</evidence>
<dbReference type="InterPro" id="IPR032675">
    <property type="entry name" value="LRR_dom_sf"/>
</dbReference>
<protein>
    <submittedName>
        <fullName evidence="6">Uncharacterized protein</fullName>
    </submittedName>
</protein>
<keyword evidence="3" id="KW-0677">Repeat</keyword>
<dbReference type="AlphaFoldDB" id="A0AAN9ZE95"/>
<evidence type="ECO:0000256" key="5">
    <source>
        <dbReference type="SAM" id="SignalP"/>
    </source>
</evidence>
<feature type="compositionally biased region" description="Polar residues" evidence="4">
    <location>
        <begin position="282"/>
        <end position="299"/>
    </location>
</feature>
<keyword evidence="1" id="KW-0433">Leucine-rich repeat</keyword>
<feature type="compositionally biased region" description="Low complexity" evidence="4">
    <location>
        <begin position="300"/>
        <end position="316"/>
    </location>
</feature>
<comment type="caution">
    <text evidence="6">The sequence shown here is derived from an EMBL/GenBank/DDBJ whole genome shotgun (WGS) entry which is preliminary data.</text>
</comment>
<feature type="compositionally biased region" description="Polar residues" evidence="4">
    <location>
        <begin position="62"/>
        <end position="72"/>
    </location>
</feature>
<accession>A0AAN9ZE95</accession>
<dbReference type="SUPFAM" id="SSF52058">
    <property type="entry name" value="L domain-like"/>
    <property type="match status" value="2"/>
</dbReference>
<dbReference type="PANTHER" id="PTHR24373:SF370">
    <property type="entry name" value="FISH-LIPS, ISOFORM E"/>
    <property type="match status" value="1"/>
</dbReference>